<evidence type="ECO:0000256" key="11">
    <source>
        <dbReference type="ARBA" id="ARBA00047859"/>
    </source>
</evidence>
<feature type="domain" description="Acyl-CoA dehydrogenase C-terminal" evidence="15">
    <location>
        <begin position="279"/>
        <end position="417"/>
    </location>
</feature>
<dbReference type="RefSeq" id="WP_393992165.1">
    <property type="nucleotide sequence ID" value="NZ_JBAFVH010000004.1"/>
</dbReference>
<keyword evidence="5" id="KW-0560">Oxidoreductase</keyword>
<dbReference type="Proteomes" id="UP001604002">
    <property type="component" value="Unassembled WGS sequence"/>
</dbReference>
<dbReference type="InterPro" id="IPR036250">
    <property type="entry name" value="AcylCo_DH-like_C"/>
</dbReference>
<evidence type="ECO:0000256" key="12">
    <source>
        <dbReference type="ARBA" id="ARBA00048445"/>
    </source>
</evidence>
<evidence type="ECO:0000256" key="8">
    <source>
        <dbReference type="ARBA" id="ARBA00034317"/>
    </source>
</evidence>
<evidence type="ECO:0000313" key="16">
    <source>
        <dbReference type="EMBL" id="MFG1372261.1"/>
    </source>
</evidence>
<evidence type="ECO:0000256" key="9">
    <source>
        <dbReference type="ARBA" id="ARBA00034328"/>
    </source>
</evidence>
<dbReference type="SUPFAM" id="SSF47203">
    <property type="entry name" value="Acyl-CoA dehydrogenase C-terminal domain-like"/>
    <property type="match status" value="1"/>
</dbReference>
<evidence type="ECO:0000256" key="10">
    <source>
        <dbReference type="ARBA" id="ARBA00034345"/>
    </source>
</evidence>
<evidence type="ECO:0000256" key="2">
    <source>
        <dbReference type="ARBA" id="ARBA00022630"/>
    </source>
</evidence>
<evidence type="ECO:0000313" key="17">
    <source>
        <dbReference type="Proteomes" id="UP001604002"/>
    </source>
</evidence>
<dbReference type="EC" id="1.14.14.21" evidence="9"/>
<dbReference type="InterPro" id="IPR046373">
    <property type="entry name" value="Acyl-CoA_Oxase/DH_mid-dom_sf"/>
</dbReference>
<comment type="catalytic activity">
    <reaction evidence="11">
        <text>dibenzothiophene + FMNH2 + O2 = dibenzothiophene 5-oxide + FMN + H2O + H(+)</text>
        <dbReference type="Rhea" id="RHEA:49076"/>
        <dbReference type="ChEBI" id="CHEBI:15377"/>
        <dbReference type="ChEBI" id="CHEBI:15378"/>
        <dbReference type="ChEBI" id="CHEBI:15379"/>
        <dbReference type="ChEBI" id="CHEBI:23681"/>
        <dbReference type="ChEBI" id="CHEBI:23683"/>
        <dbReference type="ChEBI" id="CHEBI:57618"/>
        <dbReference type="ChEBI" id="CHEBI:58210"/>
    </reaction>
</comment>
<sequence>MTICALRLPPSPRIRWRRLRGPTTSSDMGETVMGKIERAPDTSTATPAASIGSSELQAFIEAVAQGTAARDAGELPTSEAIDRARGIRLGALRLGREEGGGGASLPDLFALVIELAQADPNVPHILRNHFAFVETALRTRRNAKYSRWLDHVRAGRFVGLGASELGIPNIGSGRGETRLEERDGKFVLNGTKYYSTGNFYSDFIFVNASTPDGRPVSALVPTDAPGVSVDDDWDGIGQQRTASGTSVFKDVAVDRDAVIFTAEEDLKLPYFATFQQLYLTAIVTGIVRNVVDDATALVTRRDRNFYHAVEAQPAADPLLQQSIGRLASIAYVAEAAVLRAAETLGAAYQSAIDGEPDADLFEEAALRAAKAKVVIDDLALGAATQLFEVGGASAARQRERLDRHWRNIRTITAHNPVSYKARAIGNRLLNGVPLPSAAFF</sequence>
<proteinExistence type="inferred from homology"/>
<accession>A0ABW6ZU56</accession>
<dbReference type="Gene3D" id="1.20.140.10">
    <property type="entry name" value="Butyryl-CoA Dehydrogenase, subunit A, domain 3"/>
    <property type="match status" value="1"/>
</dbReference>
<evidence type="ECO:0000256" key="1">
    <source>
        <dbReference type="ARBA" id="ARBA00004496"/>
    </source>
</evidence>
<dbReference type="Pfam" id="PF08028">
    <property type="entry name" value="Acyl-CoA_dh_2"/>
    <property type="match status" value="1"/>
</dbReference>
<dbReference type="InterPro" id="IPR006091">
    <property type="entry name" value="Acyl-CoA_Oxase/DH_mid-dom"/>
</dbReference>
<dbReference type="InterPro" id="IPR013107">
    <property type="entry name" value="Acyl-CoA_DH_C"/>
</dbReference>
<evidence type="ECO:0000256" key="13">
    <source>
        <dbReference type="ARBA" id="ARBA00049456"/>
    </source>
</evidence>
<comment type="catalytic activity">
    <reaction evidence="12">
        <text>dibenzothiophene 5-oxide + FMNH2 + O2 = dibenzothiophene 5,5-dioxide + FMN + H2O + H(+)</text>
        <dbReference type="Rhea" id="RHEA:49080"/>
        <dbReference type="ChEBI" id="CHEBI:15377"/>
        <dbReference type="ChEBI" id="CHEBI:15378"/>
        <dbReference type="ChEBI" id="CHEBI:15379"/>
        <dbReference type="ChEBI" id="CHEBI:23683"/>
        <dbReference type="ChEBI" id="CHEBI:57618"/>
        <dbReference type="ChEBI" id="CHEBI:58210"/>
        <dbReference type="ChEBI" id="CHEBI:90356"/>
    </reaction>
</comment>
<comment type="catalytic activity">
    <reaction evidence="13">
        <text>dibenzothiophene + 2 FMNH2 + 2 O2 = dibenzothiophene 5,5-dioxide + 2 FMN + 2 H2O + 2 H(+)</text>
        <dbReference type="Rhea" id="RHEA:49072"/>
        <dbReference type="ChEBI" id="CHEBI:15377"/>
        <dbReference type="ChEBI" id="CHEBI:15378"/>
        <dbReference type="ChEBI" id="CHEBI:15379"/>
        <dbReference type="ChEBI" id="CHEBI:23681"/>
        <dbReference type="ChEBI" id="CHEBI:57618"/>
        <dbReference type="ChEBI" id="CHEBI:58210"/>
        <dbReference type="ChEBI" id="CHEBI:90356"/>
        <dbReference type="EC" id="1.14.14.21"/>
    </reaction>
</comment>
<comment type="pathway">
    <text evidence="7">Sulfur metabolism; dibenzothiophene degradation.</text>
</comment>
<dbReference type="SUPFAM" id="SSF56645">
    <property type="entry name" value="Acyl-CoA dehydrogenase NM domain-like"/>
    <property type="match status" value="1"/>
</dbReference>
<evidence type="ECO:0000259" key="14">
    <source>
        <dbReference type="Pfam" id="PF02770"/>
    </source>
</evidence>
<gene>
    <name evidence="16" type="ORF">V5F32_08805</name>
</gene>
<name>A0ABW6ZU56_9HYPH</name>
<keyword evidence="6" id="KW-0503">Monooxygenase</keyword>
<evidence type="ECO:0000256" key="5">
    <source>
        <dbReference type="ARBA" id="ARBA00023002"/>
    </source>
</evidence>
<evidence type="ECO:0000256" key="3">
    <source>
        <dbReference type="ARBA" id="ARBA00022643"/>
    </source>
</evidence>
<dbReference type="PANTHER" id="PTHR43884:SF12">
    <property type="entry name" value="ISOVALERYL-COA DEHYDROGENASE, MITOCHONDRIAL-RELATED"/>
    <property type="match status" value="1"/>
</dbReference>
<evidence type="ECO:0000256" key="4">
    <source>
        <dbReference type="ARBA" id="ARBA00022741"/>
    </source>
</evidence>
<comment type="similarity">
    <text evidence="8">Belongs to the DszC flavin monooxygenase family.</text>
</comment>
<dbReference type="InterPro" id="IPR009100">
    <property type="entry name" value="AcylCoA_DH/oxidase_NM_dom_sf"/>
</dbReference>
<comment type="subcellular location">
    <subcellularLocation>
        <location evidence="1">Cytoplasm</location>
    </subcellularLocation>
</comment>
<comment type="caution">
    <text evidence="16">The sequence shown here is derived from an EMBL/GenBank/DDBJ whole genome shotgun (WGS) entry which is preliminary data.</text>
</comment>
<dbReference type="Pfam" id="PF02770">
    <property type="entry name" value="Acyl-CoA_dh_M"/>
    <property type="match status" value="1"/>
</dbReference>
<dbReference type="Gene3D" id="2.40.110.10">
    <property type="entry name" value="Butyryl-CoA Dehydrogenase, subunit A, domain 2"/>
    <property type="match status" value="1"/>
</dbReference>
<dbReference type="EMBL" id="JBAFVH010000004">
    <property type="protein sequence ID" value="MFG1372261.1"/>
    <property type="molecule type" value="Genomic_DNA"/>
</dbReference>
<keyword evidence="3" id="KW-0288">FMN</keyword>
<keyword evidence="2" id="KW-0285">Flavoprotein</keyword>
<dbReference type="PANTHER" id="PTHR43884">
    <property type="entry name" value="ACYL-COA DEHYDROGENASE"/>
    <property type="match status" value="1"/>
</dbReference>
<dbReference type="PIRSF" id="PIRSF016578">
    <property type="entry name" value="HsaA"/>
    <property type="match status" value="1"/>
</dbReference>
<dbReference type="InterPro" id="IPR037069">
    <property type="entry name" value="AcylCoA_DH/ox_N_sf"/>
</dbReference>
<organism evidence="16 17">
    <name type="scientific">Xanthobacter oligotrophicus</name>
    <dbReference type="NCBI Taxonomy" id="2607286"/>
    <lineage>
        <taxon>Bacteria</taxon>
        <taxon>Pseudomonadati</taxon>
        <taxon>Pseudomonadota</taxon>
        <taxon>Alphaproteobacteria</taxon>
        <taxon>Hyphomicrobiales</taxon>
        <taxon>Xanthobacteraceae</taxon>
        <taxon>Xanthobacter</taxon>
    </lineage>
</organism>
<keyword evidence="17" id="KW-1185">Reference proteome</keyword>
<evidence type="ECO:0000256" key="7">
    <source>
        <dbReference type="ARBA" id="ARBA00034307"/>
    </source>
</evidence>
<protein>
    <recommendedName>
        <fullName evidence="10">Dibenzothiophene monooxygenase</fullName>
        <ecNumber evidence="9">1.14.14.21</ecNumber>
    </recommendedName>
</protein>
<feature type="domain" description="Acyl-CoA oxidase/dehydrogenase middle" evidence="14">
    <location>
        <begin position="177"/>
        <end position="251"/>
    </location>
</feature>
<evidence type="ECO:0000259" key="15">
    <source>
        <dbReference type="Pfam" id="PF08028"/>
    </source>
</evidence>
<keyword evidence="4" id="KW-0547">Nucleotide-binding</keyword>
<evidence type="ECO:0000256" key="6">
    <source>
        <dbReference type="ARBA" id="ARBA00023033"/>
    </source>
</evidence>
<dbReference type="Gene3D" id="1.10.540.10">
    <property type="entry name" value="Acyl-CoA dehydrogenase/oxidase, N-terminal domain"/>
    <property type="match status" value="1"/>
</dbReference>
<reference evidence="16 17" key="1">
    <citation type="submission" date="2024-02" db="EMBL/GenBank/DDBJ databases">
        <title>Expansion and revision of Xanthobacter and proposal of Roseixanthobacter gen. nov.</title>
        <authorList>
            <person name="Soltysiak M.P.M."/>
            <person name="Jalihal A."/>
            <person name="Ory A."/>
            <person name="Chrisophersen C."/>
            <person name="Lee A.D."/>
            <person name="Boulton J."/>
            <person name="Springer M."/>
        </authorList>
    </citation>
    <scope>NUCLEOTIDE SEQUENCE [LARGE SCALE GENOMIC DNA]</scope>
    <source>
        <strain evidence="16 17">23A</strain>
    </source>
</reference>